<keyword evidence="2" id="KW-1185">Reference proteome</keyword>
<sequence>MAERHLGIVGNLSRREDLRAIIVDFGEIAGDPTVRLLDPLVGPALDRHAERVTDPETEEASKESVLRRDCWGCLFLDHLVAFVEILVINHYAIKAYGMGRRPENGNEWRKPR</sequence>
<proteinExistence type="predicted"/>
<name>I4EF08_9BACT</name>
<protein>
    <submittedName>
        <fullName evidence="1">Uncharacterized protein</fullName>
    </submittedName>
</protein>
<accession>I4EF08</accession>
<dbReference type="Proteomes" id="UP000004221">
    <property type="component" value="Unassembled WGS sequence"/>
</dbReference>
<organism evidence="1 2">
    <name type="scientific">Nitrolancea hollandica Lb</name>
    <dbReference type="NCBI Taxonomy" id="1129897"/>
    <lineage>
        <taxon>Bacteria</taxon>
        <taxon>Pseudomonadati</taxon>
        <taxon>Thermomicrobiota</taxon>
        <taxon>Thermomicrobia</taxon>
        <taxon>Sphaerobacterales</taxon>
        <taxon>Sphaerobacterineae</taxon>
        <taxon>Sphaerobacteraceae</taxon>
        <taxon>Nitrolancea</taxon>
    </lineage>
</organism>
<comment type="caution">
    <text evidence="1">The sequence shown here is derived from an EMBL/GenBank/DDBJ whole genome shotgun (WGS) entry which is preliminary data.</text>
</comment>
<reference evidence="1 2" key="1">
    <citation type="journal article" date="2012" name="ISME J.">
        <title>Nitrification expanded: discovery, physiology and genomics of a nitrite-oxidizing bacterium from the phylum Chloroflexi.</title>
        <authorList>
            <person name="Sorokin D.Y."/>
            <person name="Lucker S."/>
            <person name="Vejmelkova D."/>
            <person name="Kostrikina N.A."/>
            <person name="Kleerebezem R."/>
            <person name="Rijpstra W.I."/>
            <person name="Damste J.S."/>
            <person name="Le Paslier D."/>
            <person name="Muyzer G."/>
            <person name="Wagner M."/>
            <person name="van Loosdrecht M.C."/>
            <person name="Daims H."/>
        </authorList>
    </citation>
    <scope>NUCLEOTIDE SEQUENCE [LARGE SCALE GENOMIC DNA]</scope>
    <source>
        <strain evidence="2">none</strain>
    </source>
</reference>
<dbReference type="EMBL" id="CAGS01000130">
    <property type="protein sequence ID" value="CCF83270.1"/>
    <property type="molecule type" value="Genomic_DNA"/>
</dbReference>
<dbReference type="AlphaFoldDB" id="I4EF08"/>
<gene>
    <name evidence="1" type="ORF">NITHO_2150006</name>
</gene>
<evidence type="ECO:0000313" key="2">
    <source>
        <dbReference type="Proteomes" id="UP000004221"/>
    </source>
</evidence>
<evidence type="ECO:0000313" key="1">
    <source>
        <dbReference type="EMBL" id="CCF83270.1"/>
    </source>
</evidence>